<dbReference type="InterPro" id="IPR032675">
    <property type="entry name" value="LRR_dom_sf"/>
</dbReference>
<dbReference type="Gene3D" id="3.80.10.10">
    <property type="entry name" value="Ribonuclease Inhibitor"/>
    <property type="match status" value="1"/>
</dbReference>
<sequence>MTALETAVSDVVTGARFTKRKSETVLELVECPPTPSSPSTPSPSNSCCASGSSTRRIGTDHSDKQRRCEHSKTLWTTPYVQGFSAKYKADVTTSASGAGSWVAQASLAVTDASIYQALAERRPCDLSPPAEDATLETEFDPLLVEEDALVQRIRELSSAPDVQRNELEGGPDQTLRHEERLRMARAGKRVHGRRHRPVATVLPNEIVIQVFEYLHDDQPTLLNVASVCLDWNLCATSILYRSPKFASTLHWALFIQTLCRSKESTRPRVRRRPSLIKSLSRSRQSSRHAPSQLAAAQIEVFGGRAQWSVSRLDYNLGEFVRHIDLSRKGGAVDTHCTCTKQSGAFNPQGDCPIHRETPPTGRVDSIHPANHIAVGTSQADQGTGLLVGDDASDSEADTSTRAVRTPMFSWRRDRFASPDEPSSSITTTVNVVGSGDRRTHDNSFAPSMTVRFDSVNGTNWLVVPPTDGDSLWRVRQSSQATYITRNSSSRTLAPSSIPLTPPSTISSQPGSTGPFQAVGTPGQASVDRTRSDTSTLYPSGPRSPLPGTFSSPERPAMVQRVETSDPRYKKPITITVSSLIQMAQYCPKLKLLCLGSTILTPDTLFLETGDYQSTLQPGPRAGLTFVPVAVADVAKALGQYCPHLRQLWLSGCEWVTLDELRVFLTHCLRLEVLDLRHCGKLDGRLSQLFVIKNSGGAPQEGRNAEHAGGEEGDEAFDKERRRARFLAMFRTGGACVGAPRQDVVEQMPLSNHEMHALPRVQTDPSPETTIARKGAMFDAVNAASSGRLGTLPGSGPPPWSQWSRAEEQEQQEQQEHDQPLCYRYRLTDDRGYGGLVQEQGQQEQQQQHAVRSAMAPDSTNRYQLVDDLCALELLQSLDRPRSEVEAPCDNEQAHQGQGYSEISNGTDHVNDNDDDVDQEGDRS</sequence>
<comment type="caution">
    <text evidence="3">The sequence shown here is derived from an EMBL/GenBank/DDBJ whole genome shotgun (WGS) entry which is preliminary data.</text>
</comment>
<organism evidence="3 4">
    <name type="scientific">Mortierella alpina</name>
    <name type="common">Oleaginous fungus</name>
    <name type="synonym">Mortierella renispora</name>
    <dbReference type="NCBI Taxonomy" id="64518"/>
    <lineage>
        <taxon>Eukaryota</taxon>
        <taxon>Fungi</taxon>
        <taxon>Fungi incertae sedis</taxon>
        <taxon>Mucoromycota</taxon>
        <taxon>Mortierellomycotina</taxon>
        <taxon>Mortierellomycetes</taxon>
        <taxon>Mortierellales</taxon>
        <taxon>Mortierellaceae</taxon>
        <taxon>Mortierella</taxon>
    </lineage>
</organism>
<feature type="compositionally biased region" description="Polar residues" evidence="1">
    <location>
        <begin position="420"/>
        <end position="431"/>
    </location>
</feature>
<feature type="compositionally biased region" description="Acidic residues" evidence="1">
    <location>
        <begin position="912"/>
        <end position="923"/>
    </location>
</feature>
<name>A0A9P6ITT3_MORAP</name>
<feature type="domain" description="F-box" evidence="2">
    <location>
        <begin position="201"/>
        <end position="243"/>
    </location>
</feature>
<dbReference type="InterPro" id="IPR036047">
    <property type="entry name" value="F-box-like_dom_sf"/>
</dbReference>
<evidence type="ECO:0000256" key="1">
    <source>
        <dbReference type="SAM" id="MobiDB-lite"/>
    </source>
</evidence>
<protein>
    <recommendedName>
        <fullName evidence="2">F-box domain-containing protein</fullName>
    </recommendedName>
</protein>
<proteinExistence type="predicted"/>
<feature type="region of interest" description="Disordered" evidence="1">
    <location>
        <begin position="30"/>
        <end position="65"/>
    </location>
</feature>
<reference evidence="3" key="1">
    <citation type="journal article" date="2020" name="Fungal Divers.">
        <title>Resolving the Mortierellaceae phylogeny through synthesis of multi-gene phylogenetics and phylogenomics.</title>
        <authorList>
            <person name="Vandepol N."/>
            <person name="Liber J."/>
            <person name="Desiro A."/>
            <person name="Na H."/>
            <person name="Kennedy M."/>
            <person name="Barry K."/>
            <person name="Grigoriev I.V."/>
            <person name="Miller A.N."/>
            <person name="O'Donnell K."/>
            <person name="Stajich J.E."/>
            <person name="Bonito G."/>
        </authorList>
    </citation>
    <scope>NUCLEOTIDE SEQUENCE</scope>
    <source>
        <strain evidence="3">CK1249</strain>
    </source>
</reference>
<dbReference type="Gene3D" id="1.20.1280.50">
    <property type="match status" value="1"/>
</dbReference>
<dbReference type="EMBL" id="JAAAHY010001720">
    <property type="protein sequence ID" value="KAF9947151.1"/>
    <property type="molecule type" value="Genomic_DNA"/>
</dbReference>
<dbReference type="SUPFAM" id="SSF81383">
    <property type="entry name" value="F-box domain"/>
    <property type="match status" value="1"/>
</dbReference>
<feature type="region of interest" description="Disordered" evidence="1">
    <location>
        <begin position="265"/>
        <end position="291"/>
    </location>
</feature>
<gene>
    <name evidence="3" type="ORF">BGZ70_002852</name>
</gene>
<feature type="region of interest" description="Disordered" evidence="1">
    <location>
        <begin position="785"/>
        <end position="820"/>
    </location>
</feature>
<dbReference type="CDD" id="cd09917">
    <property type="entry name" value="F-box_SF"/>
    <property type="match status" value="1"/>
</dbReference>
<feature type="compositionally biased region" description="Polar residues" evidence="1">
    <location>
        <begin position="482"/>
        <end position="493"/>
    </location>
</feature>
<dbReference type="InterPro" id="IPR001810">
    <property type="entry name" value="F-box_dom"/>
</dbReference>
<evidence type="ECO:0000313" key="4">
    <source>
        <dbReference type="Proteomes" id="UP000738359"/>
    </source>
</evidence>
<dbReference type="OrthoDB" id="2125396at2759"/>
<dbReference type="SUPFAM" id="SSF52047">
    <property type="entry name" value="RNI-like"/>
    <property type="match status" value="1"/>
</dbReference>
<feature type="compositionally biased region" description="Basic and acidic residues" evidence="1">
    <location>
        <begin position="702"/>
        <end position="715"/>
    </location>
</feature>
<evidence type="ECO:0000259" key="2">
    <source>
        <dbReference type="Pfam" id="PF12937"/>
    </source>
</evidence>
<feature type="region of interest" description="Disordered" evidence="1">
    <location>
        <begin position="879"/>
        <end position="923"/>
    </location>
</feature>
<feature type="compositionally biased region" description="Low complexity" evidence="1">
    <location>
        <begin position="42"/>
        <end position="53"/>
    </location>
</feature>
<feature type="region of interest" description="Disordered" evidence="1">
    <location>
        <begin position="482"/>
        <end position="555"/>
    </location>
</feature>
<feature type="compositionally biased region" description="Polar residues" evidence="1">
    <location>
        <begin position="277"/>
        <end position="289"/>
    </location>
</feature>
<feature type="region of interest" description="Disordered" evidence="1">
    <location>
        <begin position="696"/>
        <end position="715"/>
    </location>
</feature>
<dbReference type="Pfam" id="PF12937">
    <property type="entry name" value="F-box-like"/>
    <property type="match status" value="1"/>
</dbReference>
<accession>A0A9P6ITT3</accession>
<feature type="region of interest" description="Disordered" evidence="1">
    <location>
        <begin position="413"/>
        <end position="444"/>
    </location>
</feature>
<dbReference type="Proteomes" id="UP000738359">
    <property type="component" value="Unassembled WGS sequence"/>
</dbReference>
<feature type="compositionally biased region" description="Low complexity" evidence="1">
    <location>
        <begin position="494"/>
        <end position="509"/>
    </location>
</feature>
<dbReference type="AlphaFoldDB" id="A0A9P6ITT3"/>
<evidence type="ECO:0000313" key="3">
    <source>
        <dbReference type="EMBL" id="KAF9947151.1"/>
    </source>
</evidence>
<feature type="compositionally biased region" description="Pro residues" evidence="1">
    <location>
        <begin position="32"/>
        <end position="41"/>
    </location>
</feature>
<feature type="compositionally biased region" description="Polar residues" evidence="1">
    <location>
        <begin position="893"/>
        <end position="906"/>
    </location>
</feature>
<keyword evidence="4" id="KW-1185">Reference proteome</keyword>